<dbReference type="AlphaFoldDB" id="A0A1S2KZ92"/>
<feature type="transmembrane region" description="Helical" evidence="1">
    <location>
        <begin position="42"/>
        <end position="60"/>
    </location>
</feature>
<evidence type="ECO:0000313" key="3">
    <source>
        <dbReference type="EMBL" id="QOY35046.1"/>
    </source>
</evidence>
<dbReference type="EMBL" id="CP063356">
    <property type="protein sequence ID" value="QOY35046.1"/>
    <property type="molecule type" value="Genomic_DNA"/>
</dbReference>
<sequence length="75" mass="8788">MPNFERVKKLSNFLFGVSSFFVFLLIINYMKDPYQEVYPSTFFIFAVGSLTLGISLRFVAKDAKEYIDRTVKFNK</sequence>
<accession>A0A1S2KZ92</accession>
<dbReference type="KEGG" id="aia:AWH56_020395"/>
<dbReference type="EMBL" id="LQXD01000196">
    <property type="protein sequence ID" value="OIJ05023.1"/>
    <property type="molecule type" value="Genomic_DNA"/>
</dbReference>
<reference evidence="3 4" key="3">
    <citation type="journal article" date="2019" name="Int. J. Syst. Evol. Microbiol.">
        <title>Anaerobacillus isosaccharinicus sp. nov., an alkaliphilic bacterium which degrades isosaccharinic acid.</title>
        <authorList>
            <person name="Bassil N.M."/>
            <person name="Lloyd J.R."/>
        </authorList>
    </citation>
    <scope>NUCLEOTIDE SEQUENCE [LARGE SCALE GENOMIC DNA]</scope>
    <source>
        <strain evidence="3 4">NB2006</strain>
    </source>
</reference>
<keyword evidence="1" id="KW-0812">Transmembrane</keyword>
<evidence type="ECO:0000313" key="4">
    <source>
        <dbReference type="Proteomes" id="UP000180175"/>
    </source>
</evidence>
<reference evidence="2 4" key="1">
    <citation type="submission" date="2016-10" db="EMBL/GenBank/DDBJ databases">
        <title>Draft genome sequences of four alkaliphilic bacteria belonging to the Anaerobacillus genus.</title>
        <authorList>
            <person name="Bassil N.M."/>
            <person name="Lloyd J.R."/>
        </authorList>
    </citation>
    <scope>NUCLEOTIDE SEQUENCE [LARGE SCALE GENOMIC DNA]</scope>
    <source>
        <strain evidence="2 4">NB2006</strain>
    </source>
</reference>
<gene>
    <name evidence="3" type="ORF">AWH56_020395</name>
    <name evidence="2" type="ORF">AWH56_22330</name>
</gene>
<evidence type="ECO:0000256" key="1">
    <source>
        <dbReference type="SAM" id="Phobius"/>
    </source>
</evidence>
<dbReference type="OrthoDB" id="10015257at2"/>
<keyword evidence="1" id="KW-0472">Membrane</keyword>
<protein>
    <submittedName>
        <fullName evidence="2">Uncharacterized protein</fullName>
    </submittedName>
</protein>
<reference evidence="3" key="4">
    <citation type="submission" date="2020-10" db="EMBL/GenBank/DDBJ databases">
        <authorList>
            <person name="Bassil N.M."/>
            <person name="Lloyd J.R."/>
        </authorList>
    </citation>
    <scope>NUCLEOTIDE SEQUENCE</scope>
    <source>
        <strain evidence="3">NB2006</strain>
    </source>
</reference>
<proteinExistence type="predicted"/>
<keyword evidence="1" id="KW-1133">Transmembrane helix</keyword>
<keyword evidence="4" id="KW-1185">Reference proteome</keyword>
<feature type="transmembrane region" description="Helical" evidence="1">
    <location>
        <begin position="12"/>
        <end position="30"/>
    </location>
</feature>
<dbReference type="RefSeq" id="WP_071319133.1">
    <property type="nucleotide sequence ID" value="NZ_CP063356.2"/>
</dbReference>
<reference evidence="3 4" key="2">
    <citation type="journal article" date="2017" name="Genome Announc.">
        <title>Draft Genome Sequences of Four Alkaliphilic Bacteria Belonging to the Anaerobacillus Genus.</title>
        <authorList>
            <person name="Bassil N.M."/>
            <person name="Lloyd J.R."/>
        </authorList>
    </citation>
    <scope>NUCLEOTIDE SEQUENCE [LARGE SCALE GENOMIC DNA]</scope>
    <source>
        <strain evidence="3 4">NB2006</strain>
    </source>
</reference>
<evidence type="ECO:0000313" key="2">
    <source>
        <dbReference type="EMBL" id="OIJ05023.1"/>
    </source>
</evidence>
<dbReference type="Proteomes" id="UP000180175">
    <property type="component" value="Chromosome"/>
</dbReference>
<organism evidence="2 4">
    <name type="scientific">Anaerobacillus isosaccharinicus</name>
    <dbReference type="NCBI Taxonomy" id="1532552"/>
    <lineage>
        <taxon>Bacteria</taxon>
        <taxon>Bacillati</taxon>
        <taxon>Bacillota</taxon>
        <taxon>Bacilli</taxon>
        <taxon>Bacillales</taxon>
        <taxon>Bacillaceae</taxon>
        <taxon>Anaerobacillus</taxon>
    </lineage>
</organism>
<name>A0A1S2KZ92_9BACI</name>